<accession>A0A6A5VN80</accession>
<evidence type="ECO:0000313" key="3">
    <source>
        <dbReference type="Proteomes" id="UP000800036"/>
    </source>
</evidence>
<evidence type="ECO:0000256" key="1">
    <source>
        <dbReference type="SAM" id="MobiDB-lite"/>
    </source>
</evidence>
<feature type="compositionally biased region" description="Low complexity" evidence="1">
    <location>
        <begin position="213"/>
        <end position="224"/>
    </location>
</feature>
<dbReference type="OrthoDB" id="3796341at2759"/>
<name>A0A6A5VN80_9PLEO</name>
<organism evidence="2 3">
    <name type="scientific">Bimuria novae-zelandiae CBS 107.79</name>
    <dbReference type="NCBI Taxonomy" id="1447943"/>
    <lineage>
        <taxon>Eukaryota</taxon>
        <taxon>Fungi</taxon>
        <taxon>Dikarya</taxon>
        <taxon>Ascomycota</taxon>
        <taxon>Pezizomycotina</taxon>
        <taxon>Dothideomycetes</taxon>
        <taxon>Pleosporomycetidae</taxon>
        <taxon>Pleosporales</taxon>
        <taxon>Massarineae</taxon>
        <taxon>Didymosphaeriaceae</taxon>
        <taxon>Bimuria</taxon>
    </lineage>
</organism>
<dbReference type="Proteomes" id="UP000800036">
    <property type="component" value="Unassembled WGS sequence"/>
</dbReference>
<proteinExistence type="predicted"/>
<evidence type="ECO:0000313" key="2">
    <source>
        <dbReference type="EMBL" id="KAF1978355.1"/>
    </source>
</evidence>
<feature type="region of interest" description="Disordered" evidence="1">
    <location>
        <begin position="203"/>
        <end position="232"/>
    </location>
</feature>
<gene>
    <name evidence="2" type="ORF">BU23DRAFT_563968</name>
</gene>
<sequence>MADVLAKNGNLTEGFCDGFFSLPSLDKVVKSGKSASKEKKLLHGATIGKRANENLTITDLVITIRNEDKPDEIRSVTSYGPLNSKMLARTICDENFHHVRQNYDNWTAYAMAKYIQDKVGVYPILPLTDAHVYDDNAKKPKALFLTKGDQTLVNQEIYNDTLANGPLLEKLNSESYTVGDFTFRPDSDYPQWYIEALRKARSGDLDGTRDATQELPQEQPQELPQEPPAPPKASKTIQWYFYMGDAGKGSDPCNSDPIDTQFEAPAGDSWPTADIEGEWEFEVPDLGKCKFQGIGSVGTGGDNGCCTVLIDQPSCADRMNVQSISVDPSRRSNRRRFPIAITRGLFRRFCTRVSLGHC</sequence>
<protein>
    <submittedName>
        <fullName evidence="2">Uncharacterized protein</fullName>
    </submittedName>
</protein>
<dbReference type="AlphaFoldDB" id="A0A6A5VN80"/>
<reference evidence="2" key="1">
    <citation type="journal article" date="2020" name="Stud. Mycol.">
        <title>101 Dothideomycetes genomes: a test case for predicting lifestyles and emergence of pathogens.</title>
        <authorList>
            <person name="Haridas S."/>
            <person name="Albert R."/>
            <person name="Binder M."/>
            <person name="Bloem J."/>
            <person name="Labutti K."/>
            <person name="Salamov A."/>
            <person name="Andreopoulos B."/>
            <person name="Baker S."/>
            <person name="Barry K."/>
            <person name="Bills G."/>
            <person name="Bluhm B."/>
            <person name="Cannon C."/>
            <person name="Castanera R."/>
            <person name="Culley D."/>
            <person name="Daum C."/>
            <person name="Ezra D."/>
            <person name="Gonzalez J."/>
            <person name="Henrissat B."/>
            <person name="Kuo A."/>
            <person name="Liang C."/>
            <person name="Lipzen A."/>
            <person name="Lutzoni F."/>
            <person name="Magnuson J."/>
            <person name="Mondo S."/>
            <person name="Nolan M."/>
            <person name="Ohm R."/>
            <person name="Pangilinan J."/>
            <person name="Park H.-J."/>
            <person name="Ramirez L."/>
            <person name="Alfaro M."/>
            <person name="Sun H."/>
            <person name="Tritt A."/>
            <person name="Yoshinaga Y."/>
            <person name="Zwiers L.-H."/>
            <person name="Turgeon B."/>
            <person name="Goodwin S."/>
            <person name="Spatafora J."/>
            <person name="Crous P."/>
            <person name="Grigoriev I."/>
        </authorList>
    </citation>
    <scope>NUCLEOTIDE SEQUENCE</scope>
    <source>
        <strain evidence="2">CBS 107.79</strain>
    </source>
</reference>
<keyword evidence="3" id="KW-1185">Reference proteome</keyword>
<dbReference type="EMBL" id="ML976660">
    <property type="protein sequence ID" value="KAF1978355.1"/>
    <property type="molecule type" value="Genomic_DNA"/>
</dbReference>
<feature type="compositionally biased region" description="Basic and acidic residues" evidence="1">
    <location>
        <begin position="203"/>
        <end position="212"/>
    </location>
</feature>